<dbReference type="PANTHER" id="PTHR39338">
    <property type="entry name" value="BLL5662 PROTEIN-RELATED"/>
    <property type="match status" value="1"/>
</dbReference>
<organism evidence="1 2">
    <name type="scientific">Candidatus Syntrophocurvum alkaliphilum</name>
    <dbReference type="NCBI Taxonomy" id="2293317"/>
    <lineage>
        <taxon>Bacteria</taxon>
        <taxon>Bacillati</taxon>
        <taxon>Bacillota</taxon>
        <taxon>Clostridia</taxon>
        <taxon>Eubacteriales</taxon>
        <taxon>Syntrophomonadaceae</taxon>
        <taxon>Candidatus Syntrophocurvum</taxon>
    </lineage>
</organism>
<dbReference type="InterPro" id="IPR008912">
    <property type="entry name" value="Uncharacterised_CoxE"/>
</dbReference>
<accession>A0A6I6DM97</accession>
<sequence length="403" mass="46790">MFTKFFYTLKHYGVPVSFNEWQDLMQALDQGMANSSLTGFYHLSRALLVKTEAHYDRFDLAFAMFFGDIETPEGLPDKIWDWLDKELPEIGITEEMKKNHQQLDLEEMKRMLAERLEQQTEEHHGGNKWVGTGGTSPFGHSGYHPGGIRIGGQSRNLSAVKVAGMRKFQEFRTDETLGVRQFQVALRKLRQFTTRVDGAKTELDIDSTIDKTCQNAGRLELVWDRPRENGLKVLLIMDSGGSMTPYSRLCNQLFTAVNKANHFKDLKVFYFRNCIYDWLYNDSTCSLSDYIDTDYVLKTYDPEYRVIIVGDASMAPYELMRTGGIIDWDLYNDRPGIDWLRRLRQRFEYSVWLNPIPKDYWSWTDGAYTIKHIKQIFPMEELTVDGLETAINKLKSRHKADVG</sequence>
<dbReference type="OrthoDB" id="9764216at2"/>
<name>A0A6I6DM97_9FIRM</name>
<gene>
    <name evidence="1" type="ORF">SYNTR_2263</name>
</gene>
<dbReference type="PANTHER" id="PTHR39338:SF7">
    <property type="entry name" value="BLL6692 PROTEIN"/>
    <property type="match status" value="1"/>
</dbReference>
<dbReference type="AlphaFoldDB" id="A0A6I6DM97"/>
<dbReference type="Proteomes" id="UP000426444">
    <property type="component" value="Chromosome"/>
</dbReference>
<reference evidence="2" key="1">
    <citation type="journal article" date="2019" name="Microbiology">
        <title>Complete Genome Sequence of an Uncultured Bacterium of the Candidate Phylum Bipolaricaulota.</title>
        <authorList>
            <person name="Kadnikov V.V."/>
            <person name="Mardanov A.V."/>
            <person name="Beletsky A.V."/>
            <person name="Frank Y.A."/>
            <person name="Karnachuk O.V."/>
            <person name="Ravin N.V."/>
        </authorList>
    </citation>
    <scope>NUCLEOTIDE SEQUENCE [LARGE SCALE GENOMIC DNA]</scope>
</reference>
<keyword evidence="2" id="KW-1185">Reference proteome</keyword>
<dbReference type="EMBL" id="CP046457">
    <property type="protein sequence ID" value="QGU00857.1"/>
    <property type="molecule type" value="Genomic_DNA"/>
</dbReference>
<dbReference type="Pfam" id="PF05762">
    <property type="entry name" value="VWA_CoxE"/>
    <property type="match status" value="1"/>
</dbReference>
<protein>
    <recommendedName>
        <fullName evidence="3">Thioredoxin reductase</fullName>
    </recommendedName>
</protein>
<evidence type="ECO:0000313" key="2">
    <source>
        <dbReference type="Proteomes" id="UP000426444"/>
    </source>
</evidence>
<proteinExistence type="predicted"/>
<dbReference type="KEGG" id="salq:SYNTR_2263"/>
<evidence type="ECO:0008006" key="3">
    <source>
        <dbReference type="Google" id="ProtNLM"/>
    </source>
</evidence>
<dbReference type="RefSeq" id="WP_156204602.1">
    <property type="nucleotide sequence ID" value="NZ_CP046457.1"/>
</dbReference>
<evidence type="ECO:0000313" key="1">
    <source>
        <dbReference type="EMBL" id="QGU00857.1"/>
    </source>
</evidence>